<dbReference type="SUPFAM" id="SSF55729">
    <property type="entry name" value="Acyl-CoA N-acyltransferases (Nat)"/>
    <property type="match status" value="1"/>
</dbReference>
<gene>
    <name evidence="2" type="ORF">H9632_12920</name>
</gene>
<dbReference type="Gene3D" id="3.40.630.30">
    <property type="match status" value="1"/>
</dbReference>
<dbReference type="Proteomes" id="UP000600565">
    <property type="component" value="Unassembled WGS sequence"/>
</dbReference>
<protein>
    <submittedName>
        <fullName evidence="2">GNAT family N-acetyltransferase</fullName>
    </submittedName>
</protein>
<evidence type="ECO:0000313" key="3">
    <source>
        <dbReference type="Proteomes" id="UP000600565"/>
    </source>
</evidence>
<dbReference type="CDD" id="cd04301">
    <property type="entry name" value="NAT_SF"/>
    <property type="match status" value="1"/>
</dbReference>
<proteinExistence type="predicted"/>
<name>A0ABR8XPU5_9BACL</name>
<evidence type="ECO:0000313" key="2">
    <source>
        <dbReference type="EMBL" id="MBD8033966.1"/>
    </source>
</evidence>
<dbReference type="EMBL" id="JACSPW010000012">
    <property type="protein sequence ID" value="MBD8033966.1"/>
    <property type="molecule type" value="Genomic_DNA"/>
</dbReference>
<sequence>MSLLFRKSKIEDIEILLPIQKASFQEDLEKYEDFETNPACETSEKLAENIKKYQHFTILDEDTVIGAIDVRGSDERMHIDKVFVSPTSQDKGVGTAAIQFLEEQFPNVKLWTLYTPHLSFRNHYFYEKFGYKKTKEVQLTTNLILFKYEKLSKTLRPLD</sequence>
<dbReference type="InterPro" id="IPR000182">
    <property type="entry name" value="GNAT_dom"/>
</dbReference>
<reference evidence="2 3" key="1">
    <citation type="submission" date="2020-08" db="EMBL/GenBank/DDBJ databases">
        <title>A Genomic Blueprint of the Chicken Gut Microbiome.</title>
        <authorList>
            <person name="Gilroy R."/>
            <person name="Ravi A."/>
            <person name="Getino M."/>
            <person name="Pursley I."/>
            <person name="Horton D.L."/>
            <person name="Alikhan N.-F."/>
            <person name="Baker D."/>
            <person name="Gharbi K."/>
            <person name="Hall N."/>
            <person name="Watson M."/>
            <person name="Adriaenssens E.M."/>
            <person name="Foster-Nyarko E."/>
            <person name="Jarju S."/>
            <person name="Secka A."/>
            <person name="Antonio M."/>
            <person name="Oren A."/>
            <person name="Chaudhuri R."/>
            <person name="La Ragione R.M."/>
            <person name="Hildebrand F."/>
            <person name="Pallen M.J."/>
        </authorList>
    </citation>
    <scope>NUCLEOTIDE SEQUENCE [LARGE SCALE GENOMIC DNA]</scope>
    <source>
        <strain evidence="2 3">Sa1YVA6</strain>
    </source>
</reference>
<dbReference type="Pfam" id="PF13673">
    <property type="entry name" value="Acetyltransf_10"/>
    <property type="match status" value="1"/>
</dbReference>
<keyword evidence="3" id="KW-1185">Reference proteome</keyword>
<feature type="domain" description="N-acetyltransferase" evidence="1">
    <location>
        <begin position="3"/>
        <end position="156"/>
    </location>
</feature>
<comment type="caution">
    <text evidence="2">The sequence shown here is derived from an EMBL/GenBank/DDBJ whole genome shotgun (WGS) entry which is preliminary data.</text>
</comment>
<dbReference type="RefSeq" id="WP_191704476.1">
    <property type="nucleotide sequence ID" value="NZ_JACSPW010000012.1"/>
</dbReference>
<dbReference type="PROSITE" id="PS51186">
    <property type="entry name" value="GNAT"/>
    <property type="match status" value="1"/>
</dbReference>
<dbReference type="InterPro" id="IPR016181">
    <property type="entry name" value="Acyl_CoA_acyltransferase"/>
</dbReference>
<evidence type="ECO:0000259" key="1">
    <source>
        <dbReference type="PROSITE" id="PS51186"/>
    </source>
</evidence>
<accession>A0ABR8XPU5</accession>
<organism evidence="2 3">
    <name type="scientific">Solibacillus merdavium</name>
    <dbReference type="NCBI Taxonomy" id="2762218"/>
    <lineage>
        <taxon>Bacteria</taxon>
        <taxon>Bacillati</taxon>
        <taxon>Bacillota</taxon>
        <taxon>Bacilli</taxon>
        <taxon>Bacillales</taxon>
        <taxon>Caryophanaceae</taxon>
        <taxon>Solibacillus</taxon>
    </lineage>
</organism>